<name>A0AAW0BPC6_9AGAR</name>
<dbReference type="InterPro" id="IPR007112">
    <property type="entry name" value="Expansin/allergen_DPBB_dom"/>
</dbReference>
<dbReference type="InterPro" id="IPR009009">
    <property type="entry name" value="RlpA-like_DPBB"/>
</dbReference>
<organism evidence="4 5">
    <name type="scientific">Paramarasmius palmivorus</name>
    <dbReference type="NCBI Taxonomy" id="297713"/>
    <lineage>
        <taxon>Eukaryota</taxon>
        <taxon>Fungi</taxon>
        <taxon>Dikarya</taxon>
        <taxon>Basidiomycota</taxon>
        <taxon>Agaricomycotina</taxon>
        <taxon>Agaricomycetes</taxon>
        <taxon>Agaricomycetidae</taxon>
        <taxon>Agaricales</taxon>
        <taxon>Marasmiineae</taxon>
        <taxon>Marasmiaceae</taxon>
        <taxon>Paramarasmius</taxon>
    </lineage>
</organism>
<dbReference type="Proteomes" id="UP001383192">
    <property type="component" value="Unassembled WGS sequence"/>
</dbReference>
<reference evidence="4 5" key="1">
    <citation type="submission" date="2024-01" db="EMBL/GenBank/DDBJ databases">
        <title>A draft genome for a cacao thread blight-causing isolate of Paramarasmius palmivorus.</title>
        <authorList>
            <person name="Baruah I.K."/>
            <person name="Bukari Y."/>
            <person name="Amoako-Attah I."/>
            <person name="Meinhardt L.W."/>
            <person name="Bailey B.A."/>
            <person name="Cohen S.P."/>
        </authorList>
    </citation>
    <scope>NUCLEOTIDE SEQUENCE [LARGE SCALE GENOMIC DNA]</scope>
    <source>
        <strain evidence="4 5">GH-12</strain>
    </source>
</reference>
<dbReference type="Pfam" id="PF03330">
    <property type="entry name" value="DPBB_1"/>
    <property type="match status" value="1"/>
</dbReference>
<evidence type="ECO:0000256" key="2">
    <source>
        <dbReference type="SAM" id="SignalP"/>
    </source>
</evidence>
<evidence type="ECO:0000259" key="3">
    <source>
        <dbReference type="PROSITE" id="PS50842"/>
    </source>
</evidence>
<dbReference type="InterPro" id="IPR051477">
    <property type="entry name" value="Expansin_CellWall"/>
</dbReference>
<proteinExistence type="predicted"/>
<gene>
    <name evidence="4" type="ORF">VNI00_015130</name>
</gene>
<feature type="chain" id="PRO_5043709970" description="Expansin-like EG45 domain-containing protein" evidence="2">
    <location>
        <begin position="19"/>
        <end position="139"/>
    </location>
</feature>
<dbReference type="Gene3D" id="2.40.40.10">
    <property type="entry name" value="RlpA-like domain"/>
    <property type="match status" value="1"/>
</dbReference>
<feature type="domain" description="Expansin-like EG45" evidence="3">
    <location>
        <begin position="43"/>
        <end position="139"/>
    </location>
</feature>
<dbReference type="InterPro" id="IPR036908">
    <property type="entry name" value="RlpA-like_sf"/>
</dbReference>
<dbReference type="AlphaFoldDB" id="A0AAW0BPC6"/>
<dbReference type="PANTHER" id="PTHR31836">
    <property type="match status" value="1"/>
</dbReference>
<feature type="signal peptide" evidence="2">
    <location>
        <begin position="1"/>
        <end position="18"/>
    </location>
</feature>
<accession>A0AAW0BPC6</accession>
<protein>
    <recommendedName>
        <fullName evidence="3">Expansin-like EG45 domain-containing protein</fullName>
    </recommendedName>
</protein>
<evidence type="ECO:0000256" key="1">
    <source>
        <dbReference type="ARBA" id="ARBA00022729"/>
    </source>
</evidence>
<sequence>MFAFASLLAFTLALSVSSTVVPEVRDNQIQARQGEVFQGGFASFFNQGGVAGACGQVHSDSDLIAAIALERYGSTAVTSPLCGRRVVITNTRNGKSVTATIADACPTCQNANSFDLSIGAFTSIAALADGLVPIEWHFV</sequence>
<keyword evidence="1 2" id="KW-0732">Signal</keyword>
<dbReference type="PANTHER" id="PTHR31836:SF24">
    <property type="entry name" value="RLPA-LIKE PROTEIN DOUBLE-PSI BETA-BARREL DOMAIN-CONTAINING PROTEIN"/>
    <property type="match status" value="1"/>
</dbReference>
<comment type="caution">
    <text evidence="4">The sequence shown here is derived from an EMBL/GenBank/DDBJ whole genome shotgun (WGS) entry which is preliminary data.</text>
</comment>
<evidence type="ECO:0000313" key="4">
    <source>
        <dbReference type="EMBL" id="KAK7027914.1"/>
    </source>
</evidence>
<dbReference type="CDD" id="cd22191">
    <property type="entry name" value="DPBB_RlpA_EXP_N-like"/>
    <property type="match status" value="1"/>
</dbReference>
<dbReference type="EMBL" id="JAYKXP010000093">
    <property type="protein sequence ID" value="KAK7027914.1"/>
    <property type="molecule type" value="Genomic_DNA"/>
</dbReference>
<dbReference type="PROSITE" id="PS50842">
    <property type="entry name" value="EXPANSIN_EG45"/>
    <property type="match status" value="1"/>
</dbReference>
<keyword evidence="5" id="KW-1185">Reference proteome</keyword>
<dbReference type="SUPFAM" id="SSF50685">
    <property type="entry name" value="Barwin-like endoglucanases"/>
    <property type="match status" value="1"/>
</dbReference>
<evidence type="ECO:0000313" key="5">
    <source>
        <dbReference type="Proteomes" id="UP001383192"/>
    </source>
</evidence>